<keyword evidence="1" id="KW-0732">Signal</keyword>
<dbReference type="NCBIfam" id="NF012229">
    <property type="entry name" value="bla_class_B_core"/>
    <property type="match status" value="1"/>
</dbReference>
<reference evidence="3 4" key="1">
    <citation type="submission" date="2020-08" db="EMBL/GenBank/DDBJ databases">
        <title>A Genomic Blueprint of the Chicken Gut Microbiome.</title>
        <authorList>
            <person name="Gilroy R."/>
            <person name="Ravi A."/>
            <person name="Getino M."/>
            <person name="Pursley I."/>
            <person name="Horton D.L."/>
            <person name="Alikhan N.-F."/>
            <person name="Baker D."/>
            <person name="Gharbi K."/>
            <person name="Hall N."/>
            <person name="Watson M."/>
            <person name="Adriaenssens E.M."/>
            <person name="Foster-Nyarko E."/>
            <person name="Jarju S."/>
            <person name="Secka A."/>
            <person name="Antonio M."/>
            <person name="Oren A."/>
            <person name="Chaudhuri R."/>
            <person name="La Ragione R.M."/>
            <person name="Hildebrand F."/>
            <person name="Pallen M.J."/>
        </authorList>
    </citation>
    <scope>NUCLEOTIDE SEQUENCE [LARGE SCALE GENOMIC DNA]</scope>
    <source>
        <strain evidence="3 4">Sa2BVA3</strain>
    </source>
</reference>
<protein>
    <submittedName>
        <fullName evidence="3">Subclass B3 metallo-beta-lactamase</fullName>
    </submittedName>
</protein>
<dbReference type="PANTHER" id="PTHR42951:SF17">
    <property type="entry name" value="METALLO-BETA-LACTAMASE DOMAIN-CONTAINING PROTEIN"/>
    <property type="match status" value="1"/>
</dbReference>
<dbReference type="Gene3D" id="3.60.15.10">
    <property type="entry name" value="Ribonuclease Z/Hydroxyacylglutathione hydrolase-like"/>
    <property type="match status" value="1"/>
</dbReference>
<feature type="chain" id="PRO_5046187053" evidence="1">
    <location>
        <begin position="24"/>
        <end position="298"/>
    </location>
</feature>
<dbReference type="SMART" id="SM00849">
    <property type="entry name" value="Lactamase_B"/>
    <property type="match status" value="1"/>
</dbReference>
<evidence type="ECO:0000313" key="3">
    <source>
        <dbReference type="EMBL" id="MBD7988774.1"/>
    </source>
</evidence>
<evidence type="ECO:0000313" key="4">
    <source>
        <dbReference type="Proteomes" id="UP000647183"/>
    </source>
</evidence>
<name>A0ABR8UM81_9GAMM</name>
<dbReference type="InterPro" id="IPR036866">
    <property type="entry name" value="RibonucZ/Hydroxyglut_hydro"/>
</dbReference>
<keyword evidence="4" id="KW-1185">Reference proteome</keyword>
<evidence type="ECO:0000256" key="1">
    <source>
        <dbReference type="SAM" id="SignalP"/>
    </source>
</evidence>
<feature type="domain" description="Metallo-beta-lactamase" evidence="2">
    <location>
        <begin position="60"/>
        <end position="248"/>
    </location>
</feature>
<gene>
    <name evidence="3" type="primary">bla</name>
    <name evidence="3" type="ORF">H9645_12120</name>
</gene>
<dbReference type="PANTHER" id="PTHR42951">
    <property type="entry name" value="METALLO-BETA-LACTAMASE DOMAIN-CONTAINING"/>
    <property type="match status" value="1"/>
</dbReference>
<accession>A0ABR8UM81</accession>
<comment type="caution">
    <text evidence="3">The sequence shown here is derived from an EMBL/GenBank/DDBJ whole genome shotgun (WGS) entry which is preliminary data.</text>
</comment>
<dbReference type="InterPro" id="IPR001279">
    <property type="entry name" value="Metallo-B-lactamas"/>
</dbReference>
<dbReference type="EMBL" id="JACSQJ010000007">
    <property type="protein sequence ID" value="MBD7988774.1"/>
    <property type="molecule type" value="Genomic_DNA"/>
</dbReference>
<organism evidence="3 4">
    <name type="scientific">Luteimonas colneyensis</name>
    <dbReference type="NCBI Taxonomy" id="2762230"/>
    <lineage>
        <taxon>Bacteria</taxon>
        <taxon>Pseudomonadati</taxon>
        <taxon>Pseudomonadota</taxon>
        <taxon>Gammaproteobacteria</taxon>
        <taxon>Lysobacterales</taxon>
        <taxon>Lysobacteraceae</taxon>
        <taxon>Luteimonas</taxon>
    </lineage>
</organism>
<dbReference type="Pfam" id="PF00753">
    <property type="entry name" value="Lactamase_B"/>
    <property type="match status" value="1"/>
</dbReference>
<feature type="signal peptide" evidence="1">
    <location>
        <begin position="1"/>
        <end position="23"/>
    </location>
</feature>
<dbReference type="RefSeq" id="WP_191729942.1">
    <property type="nucleotide sequence ID" value="NZ_JACSQJ010000007.1"/>
</dbReference>
<dbReference type="NCBIfam" id="NF033105">
    <property type="entry name" value="bla_subclass_B3"/>
    <property type="match status" value="1"/>
</dbReference>
<dbReference type="SUPFAM" id="SSF56281">
    <property type="entry name" value="Metallo-hydrolase/oxidoreductase"/>
    <property type="match status" value="1"/>
</dbReference>
<evidence type="ECO:0000259" key="2">
    <source>
        <dbReference type="SMART" id="SM00849"/>
    </source>
</evidence>
<dbReference type="InterPro" id="IPR050855">
    <property type="entry name" value="NDM-1-like"/>
</dbReference>
<sequence>MTLRAACLAASLLPATITVPATAAEPPLPQLEAYTVHESWRQPIAPVRIADSTWHIGTANLGAILVKTPVGAVLIDGGMPQAADMLLRNMAALGVAPADLELILSSQAHADHVGPFAELKRRTGARIVANAESAVLMARGGSDDIHFGDTIVFPPVQADRLLMDHEVVELGGMRFTAHFMPGHTPGSTAWTWTDRVGGREVRIAYADSLSAPGYRLIDNPRYPRIVEDYRRSFDVVRTLPCDLLLTPHPGASGRDFANPAASKPMGCVEYADAAERAFEEQLEAERQDVHLPTGSRAL</sequence>
<dbReference type="Proteomes" id="UP000647183">
    <property type="component" value="Unassembled WGS sequence"/>
</dbReference>
<proteinExistence type="predicted"/>